<accession>A0A1M7BR65</accession>
<dbReference type="Gene3D" id="1.10.287.130">
    <property type="match status" value="1"/>
</dbReference>
<dbReference type="PROSITE" id="PS50109">
    <property type="entry name" value="HIS_KIN"/>
    <property type="match status" value="1"/>
</dbReference>
<protein>
    <recommendedName>
        <fullName evidence="2">histidine kinase</fullName>
        <ecNumber evidence="2">2.7.13.3</ecNumber>
    </recommendedName>
</protein>
<dbReference type="GO" id="GO:0005524">
    <property type="term" value="F:ATP binding"/>
    <property type="evidence" value="ECO:0007669"/>
    <property type="project" value="UniProtKB-KW"/>
</dbReference>
<dbReference type="RefSeq" id="WP_073199453.1">
    <property type="nucleotide sequence ID" value="NZ_FRBN01000020.1"/>
</dbReference>
<gene>
    <name evidence="10" type="ORF">SAMN05444414_12050</name>
</gene>
<dbReference type="InterPro" id="IPR036890">
    <property type="entry name" value="HATPase_C_sf"/>
</dbReference>
<keyword evidence="4" id="KW-0808">Transferase</keyword>
<dbReference type="EMBL" id="FRBN01000020">
    <property type="protein sequence ID" value="SHL57481.1"/>
    <property type="molecule type" value="Genomic_DNA"/>
</dbReference>
<evidence type="ECO:0000256" key="7">
    <source>
        <dbReference type="ARBA" id="ARBA00022840"/>
    </source>
</evidence>
<dbReference type="CDD" id="cd00082">
    <property type="entry name" value="HisKA"/>
    <property type="match status" value="1"/>
</dbReference>
<dbReference type="SUPFAM" id="SSF47384">
    <property type="entry name" value="Homodimeric domain of signal transducing histidine kinase"/>
    <property type="match status" value="1"/>
</dbReference>
<dbReference type="CDD" id="cd00075">
    <property type="entry name" value="HATPase"/>
    <property type="match status" value="1"/>
</dbReference>
<keyword evidence="11" id="KW-1185">Reference proteome</keyword>
<dbReference type="InterPro" id="IPR004358">
    <property type="entry name" value="Sig_transdc_His_kin-like_C"/>
</dbReference>
<keyword evidence="5" id="KW-0547">Nucleotide-binding</keyword>
<dbReference type="AlphaFoldDB" id="A0A1M7BR65"/>
<dbReference type="InterPro" id="IPR005467">
    <property type="entry name" value="His_kinase_dom"/>
</dbReference>
<dbReference type="SUPFAM" id="SSF55874">
    <property type="entry name" value="ATPase domain of HSP90 chaperone/DNA topoisomerase II/histidine kinase"/>
    <property type="match status" value="1"/>
</dbReference>
<dbReference type="PRINTS" id="PR00344">
    <property type="entry name" value="BCTRLSENSOR"/>
</dbReference>
<proteinExistence type="predicted"/>
<dbReference type="GO" id="GO:0000155">
    <property type="term" value="F:phosphorelay sensor kinase activity"/>
    <property type="evidence" value="ECO:0007669"/>
    <property type="project" value="InterPro"/>
</dbReference>
<comment type="catalytic activity">
    <reaction evidence="1">
        <text>ATP + protein L-histidine = ADP + protein N-phospho-L-histidine.</text>
        <dbReference type="EC" id="2.7.13.3"/>
    </reaction>
</comment>
<evidence type="ECO:0000256" key="3">
    <source>
        <dbReference type="ARBA" id="ARBA00022553"/>
    </source>
</evidence>
<feature type="domain" description="Histidine kinase" evidence="9">
    <location>
        <begin position="292"/>
        <end position="499"/>
    </location>
</feature>
<evidence type="ECO:0000256" key="1">
    <source>
        <dbReference type="ARBA" id="ARBA00000085"/>
    </source>
</evidence>
<dbReference type="InterPro" id="IPR003661">
    <property type="entry name" value="HisK_dim/P_dom"/>
</dbReference>
<dbReference type="Pfam" id="PF02518">
    <property type="entry name" value="HATPase_c"/>
    <property type="match status" value="1"/>
</dbReference>
<dbReference type="SMART" id="SM00387">
    <property type="entry name" value="HATPase_c"/>
    <property type="match status" value="1"/>
</dbReference>
<evidence type="ECO:0000256" key="5">
    <source>
        <dbReference type="ARBA" id="ARBA00022741"/>
    </source>
</evidence>
<reference evidence="11" key="1">
    <citation type="submission" date="2016-11" db="EMBL/GenBank/DDBJ databases">
        <authorList>
            <person name="Varghese N."/>
            <person name="Submissions S."/>
        </authorList>
    </citation>
    <scope>NUCLEOTIDE SEQUENCE [LARGE SCALE GENOMIC DNA]</scope>
    <source>
        <strain evidence="11">DSM 29327</strain>
    </source>
</reference>
<dbReference type="STRING" id="1054996.SAMN05444414_12050"/>
<evidence type="ECO:0000259" key="9">
    <source>
        <dbReference type="PROSITE" id="PS50109"/>
    </source>
</evidence>
<keyword evidence="6 10" id="KW-0418">Kinase</keyword>
<evidence type="ECO:0000256" key="2">
    <source>
        <dbReference type="ARBA" id="ARBA00012438"/>
    </source>
</evidence>
<sequence>MPIVTTLMYRSKMPVLWVALLVLTLGTSAIFERQRLIGELTLQSAVLHRLASQQADQHDAHLTALSAIFVKGGAERQDLFLEVAAAITRFYPRIISAHVVPYDPAERGIDSTPGLSEDDTALIRRLAKSSTGQVQIAPAIARTGHYWVIKRTPNTDDATHALALLINASDLIASDNVFWQTPSVSRRLATPEGQHLTGQPAATGTVLTKTLGSRSQPLVLETGLSISRNDILPLGRVAWVVGLVSALFATGALILKQRSRRKEAERSATLSAQETRLAHASRVNAMGEMASGMAHELAQPLTAILSQAQAGRHLARRGDVARLAGVLDDTVSQAQRAADILDRLRRWSKPNRSELTACSLDEAVQNVERLLAREMEMRGAQVTLQLADTPLTIFADPVELEQVIFNLMRNALEASEAAQITVTTREQDDHAIAEVADNGPGVPETLRPRIFEPFVTGKPGGTGLGLALCQRLVEEMDGDIALLPDAAQTTFRISLPLVKEGEHK</sequence>
<dbReference type="Pfam" id="PF00512">
    <property type="entry name" value="HisKA"/>
    <property type="match status" value="1"/>
</dbReference>
<dbReference type="InterPro" id="IPR003594">
    <property type="entry name" value="HATPase_dom"/>
</dbReference>
<keyword evidence="8" id="KW-0902">Two-component regulatory system</keyword>
<dbReference type="PANTHER" id="PTHR43065">
    <property type="entry name" value="SENSOR HISTIDINE KINASE"/>
    <property type="match status" value="1"/>
</dbReference>
<organism evidence="10 11">
    <name type="scientific">Roseovarius marisflavi</name>
    <dbReference type="NCBI Taxonomy" id="1054996"/>
    <lineage>
        <taxon>Bacteria</taxon>
        <taxon>Pseudomonadati</taxon>
        <taxon>Pseudomonadota</taxon>
        <taxon>Alphaproteobacteria</taxon>
        <taxon>Rhodobacterales</taxon>
        <taxon>Roseobacteraceae</taxon>
        <taxon>Roseovarius</taxon>
    </lineage>
</organism>
<dbReference type="Gene3D" id="3.30.565.10">
    <property type="entry name" value="Histidine kinase-like ATPase, C-terminal domain"/>
    <property type="match status" value="1"/>
</dbReference>
<evidence type="ECO:0000313" key="10">
    <source>
        <dbReference type="EMBL" id="SHL57481.1"/>
    </source>
</evidence>
<dbReference type="InterPro" id="IPR036097">
    <property type="entry name" value="HisK_dim/P_sf"/>
</dbReference>
<evidence type="ECO:0000256" key="6">
    <source>
        <dbReference type="ARBA" id="ARBA00022777"/>
    </source>
</evidence>
<keyword evidence="3" id="KW-0597">Phosphoprotein</keyword>
<name>A0A1M7BR65_9RHOB</name>
<evidence type="ECO:0000256" key="4">
    <source>
        <dbReference type="ARBA" id="ARBA00022679"/>
    </source>
</evidence>
<keyword evidence="7" id="KW-0067">ATP-binding</keyword>
<evidence type="ECO:0000313" key="11">
    <source>
        <dbReference type="Proteomes" id="UP000184191"/>
    </source>
</evidence>
<dbReference type="EC" id="2.7.13.3" evidence="2"/>
<dbReference type="SMART" id="SM00388">
    <property type="entry name" value="HisKA"/>
    <property type="match status" value="1"/>
</dbReference>
<evidence type="ECO:0000256" key="8">
    <source>
        <dbReference type="ARBA" id="ARBA00023012"/>
    </source>
</evidence>
<dbReference type="PANTHER" id="PTHR43065:SF10">
    <property type="entry name" value="PEROXIDE STRESS-ACTIVATED HISTIDINE KINASE MAK3"/>
    <property type="match status" value="1"/>
</dbReference>
<dbReference type="Proteomes" id="UP000184191">
    <property type="component" value="Unassembled WGS sequence"/>
</dbReference>